<accession>A0ABN9X7A0</accession>
<proteinExistence type="predicted"/>
<dbReference type="SUPFAM" id="SSF52540">
    <property type="entry name" value="P-loop containing nucleoside triphosphate hydrolases"/>
    <property type="match status" value="1"/>
</dbReference>
<reference evidence="1" key="1">
    <citation type="submission" date="2023-10" db="EMBL/GenBank/DDBJ databases">
        <authorList>
            <person name="Chen Y."/>
            <person name="Shah S."/>
            <person name="Dougan E. K."/>
            <person name="Thang M."/>
            <person name="Chan C."/>
        </authorList>
    </citation>
    <scope>NUCLEOTIDE SEQUENCE [LARGE SCALE GENOMIC DNA]</scope>
</reference>
<dbReference type="Proteomes" id="UP001189429">
    <property type="component" value="Unassembled WGS sequence"/>
</dbReference>
<organism evidence="1 2">
    <name type="scientific">Prorocentrum cordatum</name>
    <dbReference type="NCBI Taxonomy" id="2364126"/>
    <lineage>
        <taxon>Eukaryota</taxon>
        <taxon>Sar</taxon>
        <taxon>Alveolata</taxon>
        <taxon>Dinophyceae</taxon>
        <taxon>Prorocentrales</taxon>
        <taxon>Prorocentraceae</taxon>
        <taxon>Prorocentrum</taxon>
    </lineage>
</organism>
<protein>
    <submittedName>
        <fullName evidence="1">Uncharacterized protein</fullName>
    </submittedName>
</protein>
<sequence length="271" mass="28859">MAQFNKVNAAIWKFCSAGCERAALWGTALPPIVWAIVFRHEDHERKAKALSVPAQGKAADRLLAQASATLERKELLLRTCARRVTNEGQRRCVLATQNSLLTLCRGPPGTGKTMVAACIAVAYMSCLAPGWGVGCFGGTGGSMGALAELIGENLAPSCRDLFPRLAVRLAREDKARGSAAKKITPVAKFAAAHNIPGGDVTTTDHARGFHKFQTEIATEAKLILAARQAGADHWDKKFLICLLGEAGQTSEPMAIMALVHAARCGARVVLF</sequence>
<comment type="caution">
    <text evidence="1">The sequence shown here is derived from an EMBL/GenBank/DDBJ whole genome shotgun (WGS) entry which is preliminary data.</text>
</comment>
<name>A0ABN9X7A0_9DINO</name>
<dbReference type="InterPro" id="IPR027417">
    <property type="entry name" value="P-loop_NTPase"/>
</dbReference>
<evidence type="ECO:0000313" key="1">
    <source>
        <dbReference type="EMBL" id="CAK0895309.1"/>
    </source>
</evidence>
<keyword evidence="2" id="KW-1185">Reference proteome</keyword>
<dbReference type="Gene3D" id="3.40.50.300">
    <property type="entry name" value="P-loop containing nucleotide triphosphate hydrolases"/>
    <property type="match status" value="1"/>
</dbReference>
<dbReference type="EMBL" id="CAUYUJ010020019">
    <property type="protein sequence ID" value="CAK0895309.1"/>
    <property type="molecule type" value="Genomic_DNA"/>
</dbReference>
<feature type="non-terminal residue" evidence="1">
    <location>
        <position position="271"/>
    </location>
</feature>
<evidence type="ECO:0000313" key="2">
    <source>
        <dbReference type="Proteomes" id="UP001189429"/>
    </source>
</evidence>
<gene>
    <name evidence="1" type="ORF">PCOR1329_LOCUS74090</name>
</gene>